<protein>
    <submittedName>
        <fullName evidence="2">Uncharacterized protein</fullName>
    </submittedName>
</protein>
<dbReference type="RefSeq" id="WP_215617702.1">
    <property type="nucleotide sequence ID" value="NZ_JADOER010000004.1"/>
</dbReference>
<keyword evidence="1" id="KW-0732">Signal</keyword>
<evidence type="ECO:0000313" key="3">
    <source>
        <dbReference type="Proteomes" id="UP001196661"/>
    </source>
</evidence>
<organism evidence="2 3">
    <name type="scientific">Leptothoe kymatousa TAU-MAC 1615</name>
    <dbReference type="NCBI Taxonomy" id="2364775"/>
    <lineage>
        <taxon>Bacteria</taxon>
        <taxon>Bacillati</taxon>
        <taxon>Cyanobacteriota</taxon>
        <taxon>Cyanophyceae</taxon>
        <taxon>Nodosilineales</taxon>
        <taxon>Cymatolegaceae</taxon>
        <taxon>Leptothoe</taxon>
        <taxon>Leptothoe kymatousa</taxon>
    </lineage>
</organism>
<dbReference type="EMBL" id="JADOER010000004">
    <property type="protein sequence ID" value="MBT9311840.1"/>
    <property type="molecule type" value="Genomic_DNA"/>
</dbReference>
<evidence type="ECO:0000313" key="2">
    <source>
        <dbReference type="EMBL" id="MBT9311840.1"/>
    </source>
</evidence>
<reference evidence="2 3" key="1">
    <citation type="journal article" date="2021" name="Mar. Drugs">
        <title>Genome Reduction and Secondary Metabolism of the Marine Sponge-Associated Cyanobacterium Leptothoe.</title>
        <authorList>
            <person name="Konstantinou D."/>
            <person name="Popin R.V."/>
            <person name="Fewer D.P."/>
            <person name="Sivonen K."/>
            <person name="Gkelis S."/>
        </authorList>
    </citation>
    <scope>NUCLEOTIDE SEQUENCE [LARGE SCALE GENOMIC DNA]</scope>
    <source>
        <strain evidence="2 3">TAU-MAC 1615</strain>
    </source>
</reference>
<keyword evidence="3" id="KW-1185">Reference proteome</keyword>
<comment type="caution">
    <text evidence="2">The sequence shown here is derived from an EMBL/GenBank/DDBJ whole genome shotgun (WGS) entry which is preliminary data.</text>
</comment>
<sequence length="86" mass="9286">MGQTWMRRSLILASTLLLVGCTHQPAPTKSIVPPRVIRIGDTTTVQIALAPPLNNQTLRHTLASSAGQPPTTDLRLVDANDSLKTF</sequence>
<evidence type="ECO:0000256" key="1">
    <source>
        <dbReference type="SAM" id="SignalP"/>
    </source>
</evidence>
<name>A0ABS5Y1X8_9CYAN</name>
<dbReference type="Proteomes" id="UP001196661">
    <property type="component" value="Unassembled WGS sequence"/>
</dbReference>
<accession>A0ABS5Y1X8</accession>
<gene>
    <name evidence="2" type="ORF">IXB28_06450</name>
</gene>
<feature type="chain" id="PRO_5046703895" evidence="1">
    <location>
        <begin position="26"/>
        <end position="86"/>
    </location>
</feature>
<feature type="signal peptide" evidence="1">
    <location>
        <begin position="1"/>
        <end position="25"/>
    </location>
</feature>
<proteinExistence type="predicted"/>
<dbReference type="PROSITE" id="PS51257">
    <property type="entry name" value="PROKAR_LIPOPROTEIN"/>
    <property type="match status" value="1"/>
</dbReference>